<dbReference type="Pfam" id="PF04199">
    <property type="entry name" value="Cyclase"/>
    <property type="match status" value="1"/>
</dbReference>
<dbReference type="PANTHER" id="PTHR31118">
    <property type="entry name" value="CYCLASE-LIKE PROTEIN 2"/>
    <property type="match status" value="1"/>
</dbReference>
<dbReference type="Gene3D" id="3.50.30.50">
    <property type="entry name" value="Putative cyclase"/>
    <property type="match status" value="1"/>
</dbReference>
<dbReference type="InParanoid" id="A0A401GFB5"/>
<organism evidence="4 5">
    <name type="scientific">Sparassis crispa</name>
    <dbReference type="NCBI Taxonomy" id="139825"/>
    <lineage>
        <taxon>Eukaryota</taxon>
        <taxon>Fungi</taxon>
        <taxon>Dikarya</taxon>
        <taxon>Basidiomycota</taxon>
        <taxon>Agaricomycotina</taxon>
        <taxon>Agaricomycetes</taxon>
        <taxon>Polyporales</taxon>
        <taxon>Sparassidaceae</taxon>
        <taxon>Sparassis</taxon>
    </lineage>
</organism>
<feature type="region of interest" description="Disordered" evidence="2">
    <location>
        <begin position="236"/>
        <end position="255"/>
    </location>
</feature>
<dbReference type="Pfam" id="PF18596">
    <property type="entry name" value="Sld7_C"/>
    <property type="match status" value="1"/>
</dbReference>
<feature type="region of interest" description="Disordered" evidence="2">
    <location>
        <begin position="275"/>
        <end position="317"/>
    </location>
</feature>
<evidence type="ECO:0000256" key="1">
    <source>
        <dbReference type="ARBA" id="ARBA00007865"/>
    </source>
</evidence>
<dbReference type="InterPro" id="IPR007325">
    <property type="entry name" value="KFase/CYL"/>
</dbReference>
<protein>
    <recommendedName>
        <fullName evidence="3">Sld7 C-terminal domain-containing protein</fullName>
    </recommendedName>
</protein>
<dbReference type="RefSeq" id="XP_027611773.1">
    <property type="nucleotide sequence ID" value="XM_027755972.1"/>
</dbReference>
<reference evidence="4 5" key="1">
    <citation type="journal article" date="2018" name="Sci. Rep.">
        <title>Genome sequence of the cauliflower mushroom Sparassis crispa (Hanabiratake) and its association with beneficial usage.</title>
        <authorList>
            <person name="Kiyama R."/>
            <person name="Furutani Y."/>
            <person name="Kawaguchi K."/>
            <person name="Nakanishi T."/>
        </authorList>
    </citation>
    <scope>NUCLEOTIDE SEQUENCE [LARGE SCALE GENOMIC DNA]</scope>
</reference>
<dbReference type="OrthoDB" id="7108654at2759"/>
<dbReference type="EMBL" id="BFAD01000003">
    <property type="protein sequence ID" value="GBE80860.1"/>
    <property type="molecule type" value="Genomic_DNA"/>
</dbReference>
<dbReference type="InterPro" id="IPR041260">
    <property type="entry name" value="Sld7_C"/>
</dbReference>
<evidence type="ECO:0000256" key="2">
    <source>
        <dbReference type="SAM" id="MobiDB-lite"/>
    </source>
</evidence>
<gene>
    <name evidence="4" type="ORF">SCP_0305800</name>
</gene>
<comment type="similarity">
    <text evidence="1">Belongs to the Cyclase 1 superfamily.</text>
</comment>
<evidence type="ECO:0000259" key="3">
    <source>
        <dbReference type="Pfam" id="PF18596"/>
    </source>
</evidence>
<sequence>MAAAHRLLYRGALSLPDSHLLLDGLSFTATIADGADLFNNPLALALESMRGRPSLHFLGTTTLKNVYLDFVGNVSVDIHPLSTITRICFENILCSIPITSANRKTDHGIRVSLSDSSDVGTTDILIYGQLKAAEDPSDEPVPSTSTSTPTTLHLLAARILPTPPPAVRPPRPDDPTPRKPPPLFGAKRKREPSGLRFELGDSAKRSKASHAKGKGPSDGALEDDEDALERAREVMLHMPRSGPSRAGPGKSVRTLGRDARVAKRDGEFKVPMLPARLTPLPSEPQSSTAGRSGHTVDGKHRAGGVLETSSPEDVEKANKATVKRAAVRCLADHGIGKDHDEFNELFQMIYRGTSFALRSLMRPQEYVDLSQPLNANVHVYPGDPQYSCCPALTLSKDGVNVQAISMGSHTGTHVDAPYHFIADGTRIDQIGLERFVGPALVVDLTAKRAKEKIVWADLTPYESEMRRRSGEGGSIILLLRTGWSRYWGTETYLEHPFLDERAAQGIVNAGVRVLGVDTLSPDETSHEADFAAHRVVLGAGGIIAENLNHLEAIQEGEWIVNLVPLKLEGCDGSPVRAFAWRHVRS</sequence>
<feature type="domain" description="Sld7 C-terminal" evidence="3">
    <location>
        <begin position="315"/>
        <end position="362"/>
    </location>
</feature>
<name>A0A401GFB5_9APHY</name>
<dbReference type="InterPro" id="IPR037175">
    <property type="entry name" value="KFase_sf"/>
</dbReference>
<dbReference type="GeneID" id="38777777"/>
<comment type="caution">
    <text evidence="4">The sequence shown here is derived from an EMBL/GenBank/DDBJ whole genome shotgun (WGS) entry which is preliminary data.</text>
</comment>
<dbReference type="GO" id="GO:0004061">
    <property type="term" value="F:arylformamidase activity"/>
    <property type="evidence" value="ECO:0007669"/>
    <property type="project" value="InterPro"/>
</dbReference>
<dbReference type="PANTHER" id="PTHR31118:SF12">
    <property type="entry name" value="CYCLASE-LIKE PROTEIN 2"/>
    <property type="match status" value="1"/>
</dbReference>
<dbReference type="AlphaFoldDB" id="A0A401GFB5"/>
<proteinExistence type="inferred from homology"/>
<dbReference type="Proteomes" id="UP000287166">
    <property type="component" value="Unassembled WGS sequence"/>
</dbReference>
<keyword evidence="5" id="KW-1185">Reference proteome</keyword>
<dbReference type="SUPFAM" id="SSF102198">
    <property type="entry name" value="Putative cyclase"/>
    <property type="match status" value="1"/>
</dbReference>
<feature type="region of interest" description="Disordered" evidence="2">
    <location>
        <begin position="158"/>
        <end position="224"/>
    </location>
</feature>
<dbReference type="GO" id="GO:0019441">
    <property type="term" value="P:L-tryptophan catabolic process to kynurenine"/>
    <property type="evidence" value="ECO:0007669"/>
    <property type="project" value="InterPro"/>
</dbReference>
<accession>A0A401GFB5</accession>
<evidence type="ECO:0000313" key="5">
    <source>
        <dbReference type="Proteomes" id="UP000287166"/>
    </source>
</evidence>
<evidence type="ECO:0000313" key="4">
    <source>
        <dbReference type="EMBL" id="GBE80860.1"/>
    </source>
</evidence>